<dbReference type="AlphaFoldDB" id="A0A0E9V176"/>
<accession>A0A0E9V176</accession>
<name>A0A0E9V176_ANGAN</name>
<dbReference type="EMBL" id="GBXM01037574">
    <property type="protein sequence ID" value="JAH71003.1"/>
    <property type="molecule type" value="Transcribed_RNA"/>
</dbReference>
<reference evidence="1" key="2">
    <citation type="journal article" date="2015" name="Fish Shellfish Immunol.">
        <title>Early steps in the European eel (Anguilla anguilla)-Vibrio vulnificus interaction in the gills: Role of the RtxA13 toxin.</title>
        <authorList>
            <person name="Callol A."/>
            <person name="Pajuelo D."/>
            <person name="Ebbesson L."/>
            <person name="Teles M."/>
            <person name="MacKenzie S."/>
            <person name="Amaro C."/>
        </authorList>
    </citation>
    <scope>NUCLEOTIDE SEQUENCE</scope>
</reference>
<protein>
    <submittedName>
        <fullName evidence="1">Uncharacterized protein</fullName>
    </submittedName>
</protein>
<dbReference type="EMBL" id="GBXM01032135">
    <property type="protein sequence ID" value="JAH76442.1"/>
    <property type="molecule type" value="Transcribed_RNA"/>
</dbReference>
<proteinExistence type="predicted"/>
<sequence>MGCFHLELPLPLLPCAIGHVNHTLQRTLN</sequence>
<reference evidence="1" key="1">
    <citation type="submission" date="2014-11" db="EMBL/GenBank/DDBJ databases">
        <authorList>
            <person name="Amaro Gonzalez C."/>
        </authorList>
    </citation>
    <scope>NUCLEOTIDE SEQUENCE</scope>
</reference>
<evidence type="ECO:0000313" key="1">
    <source>
        <dbReference type="EMBL" id="JAH71003.1"/>
    </source>
</evidence>
<organism evidence="1">
    <name type="scientific">Anguilla anguilla</name>
    <name type="common">European freshwater eel</name>
    <name type="synonym">Muraena anguilla</name>
    <dbReference type="NCBI Taxonomy" id="7936"/>
    <lineage>
        <taxon>Eukaryota</taxon>
        <taxon>Metazoa</taxon>
        <taxon>Chordata</taxon>
        <taxon>Craniata</taxon>
        <taxon>Vertebrata</taxon>
        <taxon>Euteleostomi</taxon>
        <taxon>Actinopterygii</taxon>
        <taxon>Neopterygii</taxon>
        <taxon>Teleostei</taxon>
        <taxon>Anguilliformes</taxon>
        <taxon>Anguillidae</taxon>
        <taxon>Anguilla</taxon>
    </lineage>
</organism>